<evidence type="ECO:0000256" key="2">
    <source>
        <dbReference type="ARBA" id="ARBA00022448"/>
    </source>
</evidence>
<feature type="transmembrane region" description="Helical" evidence="6">
    <location>
        <begin position="102"/>
        <end position="123"/>
    </location>
</feature>
<feature type="transmembrane region" description="Helical" evidence="6">
    <location>
        <begin position="316"/>
        <end position="338"/>
    </location>
</feature>
<feature type="transmembrane region" description="Helical" evidence="6">
    <location>
        <begin position="494"/>
        <end position="511"/>
    </location>
</feature>
<keyword evidence="3 6" id="KW-0812">Transmembrane</keyword>
<name>A0A1T5E7Y8_9SPHN</name>
<dbReference type="NCBIfam" id="TIGR00728">
    <property type="entry name" value="OPT_sfam"/>
    <property type="match status" value="1"/>
</dbReference>
<feature type="transmembrane region" description="Helical" evidence="6">
    <location>
        <begin position="224"/>
        <end position="247"/>
    </location>
</feature>
<evidence type="ECO:0000256" key="4">
    <source>
        <dbReference type="ARBA" id="ARBA00022989"/>
    </source>
</evidence>
<feature type="transmembrane region" description="Helical" evidence="6">
    <location>
        <begin position="191"/>
        <end position="212"/>
    </location>
</feature>
<feature type="transmembrane region" description="Helical" evidence="6">
    <location>
        <begin position="518"/>
        <end position="537"/>
    </location>
</feature>
<gene>
    <name evidence="7" type="ORF">SAMN06295920_106247</name>
</gene>
<dbReference type="InterPro" id="IPR004813">
    <property type="entry name" value="OPT"/>
</dbReference>
<dbReference type="AlphaFoldDB" id="A0A1T5E7Y8"/>
<keyword evidence="8" id="KW-1185">Reference proteome</keyword>
<organism evidence="7 8">
    <name type="scientific">Rhizorhabdus histidinilytica</name>
    <dbReference type="NCBI Taxonomy" id="439228"/>
    <lineage>
        <taxon>Bacteria</taxon>
        <taxon>Pseudomonadati</taxon>
        <taxon>Pseudomonadota</taxon>
        <taxon>Alphaproteobacteria</taxon>
        <taxon>Sphingomonadales</taxon>
        <taxon>Sphingomonadaceae</taxon>
        <taxon>Rhizorhabdus</taxon>
    </lineage>
</organism>
<dbReference type="RefSeq" id="WP_079648994.1">
    <property type="nucleotide sequence ID" value="NZ_FUYM01000006.1"/>
</dbReference>
<dbReference type="InterPro" id="IPR045035">
    <property type="entry name" value="YSL-like"/>
</dbReference>
<keyword evidence="2" id="KW-0813">Transport</keyword>
<keyword evidence="5 6" id="KW-0472">Membrane</keyword>
<feature type="transmembrane region" description="Helical" evidence="6">
    <location>
        <begin position="383"/>
        <end position="402"/>
    </location>
</feature>
<evidence type="ECO:0000256" key="1">
    <source>
        <dbReference type="ARBA" id="ARBA00004141"/>
    </source>
</evidence>
<protein>
    <submittedName>
        <fullName evidence="7">Putative oligopeptide transporter, OPT family</fullName>
    </submittedName>
</protein>
<dbReference type="Proteomes" id="UP000189818">
    <property type="component" value="Unassembled WGS sequence"/>
</dbReference>
<dbReference type="STRING" id="439228.SAMN06295920_106247"/>
<comment type="subcellular location">
    <subcellularLocation>
        <location evidence="1">Membrane</location>
        <topology evidence="1">Multi-pass membrane protein</topology>
    </subcellularLocation>
</comment>
<feature type="transmembrane region" description="Helical" evidence="6">
    <location>
        <begin position="43"/>
        <end position="61"/>
    </location>
</feature>
<feature type="transmembrane region" description="Helical" evidence="6">
    <location>
        <begin position="160"/>
        <end position="185"/>
    </location>
</feature>
<feature type="transmembrane region" description="Helical" evidence="6">
    <location>
        <begin position="629"/>
        <end position="647"/>
    </location>
</feature>
<proteinExistence type="predicted"/>
<feature type="transmembrane region" description="Helical" evidence="6">
    <location>
        <begin position="454"/>
        <end position="474"/>
    </location>
</feature>
<dbReference type="GO" id="GO:0035673">
    <property type="term" value="F:oligopeptide transmembrane transporter activity"/>
    <property type="evidence" value="ECO:0007669"/>
    <property type="project" value="InterPro"/>
</dbReference>
<feature type="transmembrane region" description="Helical" evidence="6">
    <location>
        <begin position="354"/>
        <end position="376"/>
    </location>
</feature>
<sequence>MAGGSGGTAGRELTVRGLLLGTLITFVFTSANVYLGLRVGLTFATSIPAAVISMAVLRLVRGATIHENNIVQTVASAAGCIASIIFVLPGLVMIGWWQGFPFWQTFLLCASGGLMGVVLSVPLRRALVTGSDLPYPEGVAAAEVLKVGTQTREGAAEAQVGLRTIVVGSVAAMGFAVIGATRLVATEASTWFRLGASQAATGVSASLSFALLGAGHLVGLSVGLAMGLGLVIAFGVATPILSAIAAMPGPAEAAALAAFGGQVRFLGAGVIGAAAIWTLGKLARPLWRGMAGAIAASKARKASGEALPIEEQDMPVGWLAIIVAVVAVPIVGLLWHFAEQGPLAGHALSLSLGFYVYVLLMGAFVAAVCGYMAGLIGSSNSPVSGVAILAVLGSALLLAIAVQPLAGREAGPQLVAFALFVTGLVLACAVIANDNLQDLKTGQLIGATPWKQQVALIVGVFAGSAVIPPILDLLNAAYGFAPLPGTGLPVPSDPLPAPQATLIAGLARGILGEGLDWNMIFIGAALGLALVALDGLMGRRGWLRLPPLAVGIGIYLPMSATLPVVIGALIGWRYEKRRADPAAQRMGVLLASGFIVGESLFGVLLAGLIVATGSGAPLALVGPGHEGAAMAAGTVLVAALLVVLYRWTGRAAARLES</sequence>
<keyword evidence="4 6" id="KW-1133">Transmembrane helix</keyword>
<feature type="transmembrane region" description="Helical" evidence="6">
    <location>
        <begin position="586"/>
        <end position="609"/>
    </location>
</feature>
<feature type="transmembrane region" description="Helical" evidence="6">
    <location>
        <begin position="414"/>
        <end position="433"/>
    </location>
</feature>
<dbReference type="NCBIfam" id="TIGR00733">
    <property type="entry name" value="OPT family oligopeptide transporter"/>
    <property type="match status" value="1"/>
</dbReference>
<dbReference type="Pfam" id="PF03169">
    <property type="entry name" value="OPT"/>
    <property type="match status" value="1"/>
</dbReference>
<feature type="transmembrane region" description="Helical" evidence="6">
    <location>
        <begin position="549"/>
        <end position="574"/>
    </location>
</feature>
<dbReference type="GO" id="GO:0016020">
    <property type="term" value="C:membrane"/>
    <property type="evidence" value="ECO:0007669"/>
    <property type="project" value="UniProtKB-SubCell"/>
</dbReference>
<dbReference type="PANTHER" id="PTHR31645">
    <property type="entry name" value="OLIGOPEPTIDE TRANSPORTER YGL114W-RELATED"/>
    <property type="match status" value="1"/>
</dbReference>
<dbReference type="EMBL" id="FUYM01000006">
    <property type="protein sequence ID" value="SKB79903.1"/>
    <property type="molecule type" value="Genomic_DNA"/>
</dbReference>
<feature type="transmembrane region" description="Helical" evidence="6">
    <location>
        <begin position="73"/>
        <end position="96"/>
    </location>
</feature>
<dbReference type="InterPro" id="IPR004814">
    <property type="entry name" value="Oligopep_transpt"/>
</dbReference>
<evidence type="ECO:0000313" key="8">
    <source>
        <dbReference type="Proteomes" id="UP000189818"/>
    </source>
</evidence>
<feature type="transmembrane region" description="Helical" evidence="6">
    <location>
        <begin position="18"/>
        <end position="37"/>
    </location>
</feature>
<accession>A0A1T5E7Y8</accession>
<evidence type="ECO:0000313" key="7">
    <source>
        <dbReference type="EMBL" id="SKB79903.1"/>
    </source>
</evidence>
<evidence type="ECO:0000256" key="5">
    <source>
        <dbReference type="ARBA" id="ARBA00023136"/>
    </source>
</evidence>
<dbReference type="PANTHER" id="PTHR31645:SF0">
    <property type="entry name" value="OLIGOPEPTIDE TRANSPORTER YGL114W-RELATED"/>
    <property type="match status" value="1"/>
</dbReference>
<reference evidence="8" key="1">
    <citation type="submission" date="2017-02" db="EMBL/GenBank/DDBJ databases">
        <authorList>
            <person name="Varghese N."/>
            <person name="Submissions S."/>
        </authorList>
    </citation>
    <scope>NUCLEOTIDE SEQUENCE [LARGE SCALE GENOMIC DNA]</scope>
    <source>
        <strain evidence="8">UM2</strain>
    </source>
</reference>
<feature type="transmembrane region" description="Helical" evidence="6">
    <location>
        <begin position="253"/>
        <end position="280"/>
    </location>
</feature>
<dbReference type="OrthoDB" id="9809340at2"/>
<evidence type="ECO:0000256" key="3">
    <source>
        <dbReference type="ARBA" id="ARBA00022692"/>
    </source>
</evidence>
<evidence type="ECO:0000256" key="6">
    <source>
        <dbReference type="SAM" id="Phobius"/>
    </source>
</evidence>